<accession>A0ABQ6AY11</accession>
<name>A0ABQ6AY11_9BRAD</name>
<gene>
    <name evidence="1" type="ORF">GCM10007857_14830</name>
</gene>
<evidence type="ECO:0000313" key="2">
    <source>
        <dbReference type="Proteomes" id="UP001156905"/>
    </source>
</evidence>
<sequence>MSENYYDAQLEELKQRSVDRLLSADVFDLPAFQALHAHLWHKARGLKNEYVISKQILACIRSAATAIESRAEYLSSVREHVHLAGDFHAMLDRLIAGEIEGDRTAGIPRII</sequence>
<proteinExistence type="predicted"/>
<reference evidence="2" key="1">
    <citation type="journal article" date="2019" name="Int. J. Syst. Evol. Microbiol.">
        <title>The Global Catalogue of Microorganisms (GCM) 10K type strain sequencing project: providing services to taxonomists for standard genome sequencing and annotation.</title>
        <authorList>
            <consortium name="The Broad Institute Genomics Platform"/>
            <consortium name="The Broad Institute Genome Sequencing Center for Infectious Disease"/>
            <person name="Wu L."/>
            <person name="Ma J."/>
        </authorList>
    </citation>
    <scope>NUCLEOTIDE SEQUENCE [LARGE SCALE GENOMIC DNA]</scope>
    <source>
        <strain evidence="2">NBRC 102520</strain>
    </source>
</reference>
<dbReference type="Proteomes" id="UP001156905">
    <property type="component" value="Unassembled WGS sequence"/>
</dbReference>
<comment type="caution">
    <text evidence="1">The sequence shown here is derived from an EMBL/GenBank/DDBJ whole genome shotgun (WGS) entry which is preliminary data.</text>
</comment>
<dbReference type="RefSeq" id="WP_284262900.1">
    <property type="nucleotide sequence ID" value="NZ_BSOW01000004.1"/>
</dbReference>
<organism evidence="1 2">
    <name type="scientific">Bradyrhizobium iriomotense</name>
    <dbReference type="NCBI Taxonomy" id="441950"/>
    <lineage>
        <taxon>Bacteria</taxon>
        <taxon>Pseudomonadati</taxon>
        <taxon>Pseudomonadota</taxon>
        <taxon>Alphaproteobacteria</taxon>
        <taxon>Hyphomicrobiales</taxon>
        <taxon>Nitrobacteraceae</taxon>
        <taxon>Bradyrhizobium</taxon>
    </lineage>
</organism>
<dbReference type="EMBL" id="BSOW01000004">
    <property type="protein sequence ID" value="GLR84773.1"/>
    <property type="molecule type" value="Genomic_DNA"/>
</dbReference>
<protein>
    <submittedName>
        <fullName evidence="1">Uncharacterized protein</fullName>
    </submittedName>
</protein>
<keyword evidence="2" id="KW-1185">Reference proteome</keyword>
<evidence type="ECO:0000313" key="1">
    <source>
        <dbReference type="EMBL" id="GLR84773.1"/>
    </source>
</evidence>